<dbReference type="AlphaFoldDB" id="A0A7Y6UPA4"/>
<dbReference type="SUPFAM" id="SSF53335">
    <property type="entry name" value="S-adenosyl-L-methionine-dependent methyltransferases"/>
    <property type="match status" value="1"/>
</dbReference>
<keyword evidence="2" id="KW-0489">Methyltransferase</keyword>
<dbReference type="InterPro" id="IPR029063">
    <property type="entry name" value="SAM-dependent_MTases_sf"/>
</dbReference>
<dbReference type="GO" id="GO:0008757">
    <property type="term" value="F:S-adenosylmethionine-dependent methyltransferase activity"/>
    <property type="evidence" value="ECO:0007669"/>
    <property type="project" value="InterPro"/>
</dbReference>
<dbReference type="EMBL" id="JABWDU010000005">
    <property type="protein sequence ID" value="NVD41160.1"/>
    <property type="molecule type" value="Genomic_DNA"/>
</dbReference>
<evidence type="ECO:0000259" key="1">
    <source>
        <dbReference type="Pfam" id="PF08241"/>
    </source>
</evidence>
<reference evidence="2 3" key="1">
    <citation type="submission" date="2020-06" db="EMBL/GenBank/DDBJ databases">
        <authorList>
            <person name="Grouzdev D.S."/>
        </authorList>
    </citation>
    <scope>NUCLEOTIDE SEQUENCE [LARGE SCALE GENOMIC DNA]</scope>
    <source>
        <strain evidence="2 3">HO-A22</strain>
    </source>
</reference>
<proteinExistence type="predicted"/>
<name>A0A7Y6UPA4_9HYPH</name>
<accession>A0A7Y6UPA4</accession>
<feature type="domain" description="Methyltransferase type 11" evidence="1">
    <location>
        <begin position="69"/>
        <end position="163"/>
    </location>
</feature>
<comment type="caution">
    <text evidence="2">The sequence shown here is derived from an EMBL/GenBank/DDBJ whole genome shotgun (WGS) entry which is preliminary data.</text>
</comment>
<gene>
    <name evidence="2" type="ORF">HT585_19990</name>
</gene>
<sequence>MQDTTIKLDIIDHNRQAWDRQAGEQREWSRPVTPELIAAARQGQWQAQLTPGDLPKGWLPAISGKKILCLASAGGQQAPILAAAGAEVTVFDISERQLDQDRLVAEREGLALTVVRGDMRDLSVFADGIFDIIFHPISNLYVPDIQPVWRECHRVLKTGGRLLASFYNPVVFVGDRDRSYAEQGLIRPAYALPFVEAEHLAPDLVRSKIERGEALVFGHSLAEQIDGQLRAGFVLAGFHEDRQPVPRFLIDRFVPTFIATCAVKSDLDLQRA</sequence>
<dbReference type="GO" id="GO:0032259">
    <property type="term" value="P:methylation"/>
    <property type="evidence" value="ECO:0007669"/>
    <property type="project" value="UniProtKB-KW"/>
</dbReference>
<evidence type="ECO:0000313" key="3">
    <source>
        <dbReference type="Proteomes" id="UP000520198"/>
    </source>
</evidence>
<dbReference type="RefSeq" id="WP_176354615.1">
    <property type="nucleotide sequence ID" value="NZ_JABWDU010000005.1"/>
</dbReference>
<organism evidence="2 3">
    <name type="scientific">Ensifer oleiphilus</name>
    <dbReference type="NCBI Taxonomy" id="2742698"/>
    <lineage>
        <taxon>Bacteria</taxon>
        <taxon>Pseudomonadati</taxon>
        <taxon>Pseudomonadota</taxon>
        <taxon>Alphaproteobacteria</taxon>
        <taxon>Hyphomicrobiales</taxon>
        <taxon>Rhizobiaceae</taxon>
        <taxon>Sinorhizobium/Ensifer group</taxon>
        <taxon>Ensifer</taxon>
    </lineage>
</organism>
<dbReference type="InterPro" id="IPR013216">
    <property type="entry name" value="Methyltransf_11"/>
</dbReference>
<dbReference type="Gene3D" id="3.40.50.150">
    <property type="entry name" value="Vaccinia Virus protein VP39"/>
    <property type="match status" value="1"/>
</dbReference>
<keyword evidence="2" id="KW-0808">Transferase</keyword>
<protein>
    <submittedName>
        <fullName evidence="2">Class I SAM-dependent methyltransferase</fullName>
    </submittedName>
</protein>
<dbReference type="Proteomes" id="UP000520198">
    <property type="component" value="Unassembled WGS sequence"/>
</dbReference>
<dbReference type="CDD" id="cd02440">
    <property type="entry name" value="AdoMet_MTases"/>
    <property type="match status" value="1"/>
</dbReference>
<dbReference type="Pfam" id="PF08241">
    <property type="entry name" value="Methyltransf_11"/>
    <property type="match status" value="1"/>
</dbReference>
<keyword evidence="3" id="KW-1185">Reference proteome</keyword>
<evidence type="ECO:0000313" key="2">
    <source>
        <dbReference type="EMBL" id="NVD41160.1"/>
    </source>
</evidence>